<organism evidence="1 2">
    <name type="scientific">Dentiscutata erythropus</name>
    <dbReference type="NCBI Taxonomy" id="1348616"/>
    <lineage>
        <taxon>Eukaryota</taxon>
        <taxon>Fungi</taxon>
        <taxon>Fungi incertae sedis</taxon>
        <taxon>Mucoromycota</taxon>
        <taxon>Glomeromycotina</taxon>
        <taxon>Glomeromycetes</taxon>
        <taxon>Diversisporales</taxon>
        <taxon>Gigasporaceae</taxon>
        <taxon>Dentiscutata</taxon>
    </lineage>
</organism>
<feature type="non-terminal residue" evidence="1">
    <location>
        <position position="49"/>
    </location>
</feature>
<keyword evidence="2" id="KW-1185">Reference proteome</keyword>
<dbReference type="Proteomes" id="UP000789405">
    <property type="component" value="Unassembled WGS sequence"/>
</dbReference>
<feature type="non-terminal residue" evidence="1">
    <location>
        <position position="1"/>
    </location>
</feature>
<evidence type="ECO:0000313" key="2">
    <source>
        <dbReference type="Proteomes" id="UP000789405"/>
    </source>
</evidence>
<name>A0A9N9JZZ2_9GLOM</name>
<gene>
    <name evidence="1" type="ORF">DERYTH_LOCUS24068</name>
</gene>
<proteinExistence type="predicted"/>
<protein>
    <submittedName>
        <fullName evidence="1">9566_t:CDS:1</fullName>
    </submittedName>
</protein>
<sequence length="49" mass="6061">IRNSFPFFLQLKAYNLRIPVHYCTNSSFVFEENHSYLNYFPDPRDLLFW</sequence>
<evidence type="ECO:0000313" key="1">
    <source>
        <dbReference type="EMBL" id="CAG8804308.1"/>
    </source>
</evidence>
<dbReference type="EMBL" id="CAJVPY010038849">
    <property type="protein sequence ID" value="CAG8804308.1"/>
    <property type="molecule type" value="Genomic_DNA"/>
</dbReference>
<comment type="caution">
    <text evidence="1">The sequence shown here is derived from an EMBL/GenBank/DDBJ whole genome shotgun (WGS) entry which is preliminary data.</text>
</comment>
<dbReference type="AlphaFoldDB" id="A0A9N9JZZ2"/>
<accession>A0A9N9JZZ2</accession>
<reference evidence="1" key="1">
    <citation type="submission" date="2021-06" db="EMBL/GenBank/DDBJ databases">
        <authorList>
            <person name="Kallberg Y."/>
            <person name="Tangrot J."/>
            <person name="Rosling A."/>
        </authorList>
    </citation>
    <scope>NUCLEOTIDE SEQUENCE</scope>
    <source>
        <strain evidence="1">MA453B</strain>
    </source>
</reference>